<feature type="non-terminal residue" evidence="1">
    <location>
        <position position="1"/>
    </location>
</feature>
<proteinExistence type="predicted"/>
<dbReference type="AlphaFoldDB" id="A0A146JX16"/>
<evidence type="ECO:0000313" key="1">
    <source>
        <dbReference type="EMBL" id="JAP89007.1"/>
    </source>
</evidence>
<reference evidence="1" key="1">
    <citation type="submission" date="2015-07" db="EMBL/GenBank/DDBJ databases">
        <title>Adaptation to a free-living lifestyle via gene acquisitions in the diplomonad Trepomonas sp. PC1.</title>
        <authorList>
            <person name="Xu F."/>
            <person name="Jerlstrom-Hultqvist J."/>
            <person name="Kolisko M."/>
            <person name="Simpson A.G.B."/>
            <person name="Roger A.J."/>
            <person name="Svard S.G."/>
            <person name="Andersson J.O."/>
        </authorList>
    </citation>
    <scope>NUCLEOTIDE SEQUENCE</scope>
    <source>
        <strain evidence="1">PC1</strain>
    </source>
</reference>
<sequence length="348" mass="39755">ELTQLDKDCIKIRCYIHALIRNISKDQVVEHAKRFPTFFVKATEEKITLEDEMQAHLDTLPPLTMDQYVSKFKPLSLSHIQQSGPNVFVSVSHAVSDGGLVKQFVNTIGQDVQFTDLTPQSVLSVFQKEIDEMEYGSFKQNMIDIRSDEKSPIQSSPFSVTLSNTSYLNERMNLFMSIISQKLNAKKSSLIGVGNMADMRQFSPADGLYLNFISGFNLFCEAEDADQVKVIIEKLREQFRQFKINNFLNFWKAIKTQKWEFFNENNQARIELSNAGRMLRDVELRLTADEAFNTLSVMFYTVENELRGVVQSRAGFGDIGRQIAADLSKLLLVDEQTMSLGELRKVIE</sequence>
<protein>
    <submittedName>
        <fullName evidence="1">Uncharacterized protein</fullName>
    </submittedName>
</protein>
<organism evidence="1">
    <name type="scientific">Trepomonas sp. PC1</name>
    <dbReference type="NCBI Taxonomy" id="1076344"/>
    <lineage>
        <taxon>Eukaryota</taxon>
        <taxon>Metamonada</taxon>
        <taxon>Diplomonadida</taxon>
        <taxon>Hexamitidae</taxon>
        <taxon>Hexamitinae</taxon>
        <taxon>Trepomonas</taxon>
    </lineage>
</organism>
<gene>
    <name evidence="1" type="ORF">TPC1_31498</name>
</gene>
<dbReference type="EMBL" id="GDID01007599">
    <property type="protein sequence ID" value="JAP89007.1"/>
    <property type="molecule type" value="Transcribed_RNA"/>
</dbReference>
<name>A0A146JX16_9EUKA</name>
<accession>A0A146JX16</accession>